<evidence type="ECO:0000313" key="2">
    <source>
        <dbReference type="WBParaSite" id="Minc3s00034g02020"/>
    </source>
</evidence>
<name>A0A914KKT8_MELIC</name>
<proteinExistence type="predicted"/>
<protein>
    <submittedName>
        <fullName evidence="2">Uncharacterized protein</fullName>
    </submittedName>
</protein>
<dbReference type="InterPro" id="IPR040054">
    <property type="entry name" value="MRPS18B"/>
</dbReference>
<dbReference type="GO" id="GO:0005739">
    <property type="term" value="C:mitochondrion"/>
    <property type="evidence" value="ECO:0007669"/>
    <property type="project" value="TreeGrafter"/>
</dbReference>
<evidence type="ECO:0000313" key="1">
    <source>
        <dbReference type="Proteomes" id="UP000887563"/>
    </source>
</evidence>
<dbReference type="Proteomes" id="UP000887563">
    <property type="component" value="Unplaced"/>
</dbReference>
<accession>A0A914KKT8</accession>
<dbReference type="AlphaFoldDB" id="A0A914KKT8"/>
<dbReference type="GO" id="GO:0003735">
    <property type="term" value="F:structural constituent of ribosome"/>
    <property type="evidence" value="ECO:0007669"/>
    <property type="project" value="InterPro"/>
</dbReference>
<keyword evidence="1" id="KW-1185">Reference proteome</keyword>
<dbReference type="WBParaSite" id="Minc3s00034g02020">
    <property type="protein sequence ID" value="Minc3s00034g02020"/>
    <property type="gene ID" value="Minc3s00034g02020"/>
</dbReference>
<reference evidence="2" key="1">
    <citation type="submission" date="2022-11" db="UniProtKB">
        <authorList>
            <consortium name="WormBaseParasite"/>
        </authorList>
    </citation>
    <scope>IDENTIFICATION</scope>
</reference>
<sequence length="184" mass="21641">MRDPDFKICGFSVTSLKENSISNGRSSNISERSLSICSELNSRIMFQRGGRNRAYEESNKNPKLMQHFLQPGTDLPISNLKTGLCIEQTVNLQAQVLKAKENGTLPFNVEFRYFDYKEWYPELWNNREDEATKLVGDEELPKRNVSVDDVYQNPDIVFPIHNRDVNTKWDEWWMRQEKFTRKGR</sequence>
<dbReference type="PANTHER" id="PTHR13329">
    <property type="entry name" value="MITOCHONDRIAL RIBOSOMAL PROTEIN S18B"/>
    <property type="match status" value="1"/>
</dbReference>
<dbReference type="GO" id="GO:0032543">
    <property type="term" value="P:mitochondrial translation"/>
    <property type="evidence" value="ECO:0007669"/>
    <property type="project" value="InterPro"/>
</dbReference>
<organism evidence="1 2">
    <name type="scientific">Meloidogyne incognita</name>
    <name type="common">Southern root-knot nematode worm</name>
    <name type="synonym">Oxyuris incognita</name>
    <dbReference type="NCBI Taxonomy" id="6306"/>
    <lineage>
        <taxon>Eukaryota</taxon>
        <taxon>Metazoa</taxon>
        <taxon>Ecdysozoa</taxon>
        <taxon>Nematoda</taxon>
        <taxon>Chromadorea</taxon>
        <taxon>Rhabditida</taxon>
        <taxon>Tylenchina</taxon>
        <taxon>Tylenchomorpha</taxon>
        <taxon>Tylenchoidea</taxon>
        <taxon>Meloidogynidae</taxon>
        <taxon>Meloidogyninae</taxon>
        <taxon>Meloidogyne</taxon>
        <taxon>Meloidogyne incognita group</taxon>
    </lineage>
</organism>
<dbReference type="PANTHER" id="PTHR13329:SF2">
    <property type="entry name" value="SMALL RIBOSOMAL SUBUNIT PROTEIN MS40"/>
    <property type="match status" value="1"/>
</dbReference>